<dbReference type="Pfam" id="PF17726">
    <property type="entry name" value="DpnI_C"/>
    <property type="match status" value="1"/>
</dbReference>
<dbReference type="EMBL" id="BMOO01000004">
    <property type="protein sequence ID" value="GGM69626.1"/>
    <property type="molecule type" value="Genomic_DNA"/>
</dbReference>
<feature type="region of interest" description="Disordered" evidence="1">
    <location>
        <begin position="77"/>
        <end position="96"/>
    </location>
</feature>
<dbReference type="Proteomes" id="UP000765891">
    <property type="component" value="Unassembled WGS sequence"/>
</dbReference>
<dbReference type="Proteomes" id="UP000614609">
    <property type="component" value="Unassembled WGS sequence"/>
</dbReference>
<dbReference type="AlphaFoldDB" id="A0A830G0R0"/>
<reference evidence="5" key="3">
    <citation type="submission" date="2021-03" db="EMBL/GenBank/DDBJ databases">
        <title>Genomic Encyclopedia of Type Strains, Phase IV (KMG-IV): sequencing the most valuable type-strain genomes for metagenomic binning, comparative biology and taxonomic classification.</title>
        <authorList>
            <person name="Goeker M."/>
        </authorList>
    </citation>
    <scope>NUCLEOTIDE SEQUENCE</scope>
    <source>
        <strain evidence="5">DSM 22443</strain>
    </source>
</reference>
<evidence type="ECO:0000259" key="3">
    <source>
        <dbReference type="Pfam" id="PF17726"/>
    </source>
</evidence>
<dbReference type="InterPro" id="IPR003615">
    <property type="entry name" value="HNH_nuc"/>
</dbReference>
<reference evidence="4" key="2">
    <citation type="submission" date="2020-09" db="EMBL/GenBank/DDBJ databases">
        <authorList>
            <person name="Sun Q."/>
            <person name="Ohkuma M."/>
        </authorList>
    </citation>
    <scope>NUCLEOTIDE SEQUENCE</scope>
    <source>
        <strain evidence="4">JCM 16108</strain>
    </source>
</reference>
<dbReference type="InterPro" id="IPR041368">
    <property type="entry name" value="DRP_C"/>
</dbReference>
<name>A0A830G0R0_9EURY</name>
<keyword evidence="6" id="KW-1185">Reference proteome</keyword>
<gene>
    <name evidence="4" type="ORF">GCM10009017_19710</name>
    <name evidence="5" type="ORF">J2752_001934</name>
</gene>
<dbReference type="Pfam" id="PF13391">
    <property type="entry name" value="HNH_2"/>
    <property type="match status" value="1"/>
</dbReference>
<keyword evidence="5" id="KW-0540">Nuclease</keyword>
<keyword evidence="5" id="KW-0255">Endonuclease</keyword>
<organism evidence="4 6">
    <name type="scientific">Halarchaeum rubridurum</name>
    <dbReference type="NCBI Taxonomy" id="489911"/>
    <lineage>
        <taxon>Archaea</taxon>
        <taxon>Methanobacteriati</taxon>
        <taxon>Methanobacteriota</taxon>
        <taxon>Stenosarchaea group</taxon>
        <taxon>Halobacteria</taxon>
        <taxon>Halobacteriales</taxon>
        <taxon>Halobacteriaceae</taxon>
    </lineage>
</organism>
<proteinExistence type="predicted"/>
<evidence type="ECO:0000313" key="4">
    <source>
        <dbReference type="EMBL" id="GGM69626.1"/>
    </source>
</evidence>
<feature type="domain" description="HNH nuclease" evidence="2">
    <location>
        <begin position="128"/>
        <end position="179"/>
    </location>
</feature>
<feature type="domain" description="Dam-replacing protein HTH" evidence="3">
    <location>
        <begin position="37"/>
        <end position="74"/>
    </location>
</feature>
<reference evidence="4" key="1">
    <citation type="journal article" date="2014" name="Int. J. Syst. Evol. Microbiol.">
        <title>Complete genome sequence of Corynebacterium casei LMG S-19264T (=DSM 44701T), isolated from a smear-ripened cheese.</title>
        <authorList>
            <consortium name="US DOE Joint Genome Institute (JGI-PGF)"/>
            <person name="Walter F."/>
            <person name="Albersmeier A."/>
            <person name="Kalinowski J."/>
            <person name="Ruckert C."/>
        </authorList>
    </citation>
    <scope>NUCLEOTIDE SEQUENCE</scope>
    <source>
        <strain evidence="4">JCM 16108</strain>
    </source>
</reference>
<dbReference type="EMBL" id="JAGGKO010000003">
    <property type="protein sequence ID" value="MBP1955022.1"/>
    <property type="molecule type" value="Genomic_DNA"/>
</dbReference>
<dbReference type="Gene3D" id="1.10.10.10">
    <property type="entry name" value="Winged helix-like DNA-binding domain superfamily/Winged helix DNA-binding domain"/>
    <property type="match status" value="1"/>
</dbReference>
<evidence type="ECO:0000313" key="5">
    <source>
        <dbReference type="EMBL" id="MBP1955022.1"/>
    </source>
</evidence>
<protein>
    <submittedName>
        <fullName evidence="5">Putative restriction endonuclease</fullName>
    </submittedName>
</protein>
<dbReference type="RefSeq" id="WP_188872431.1">
    <property type="nucleotide sequence ID" value="NZ_BMOO01000004.1"/>
</dbReference>
<evidence type="ECO:0000259" key="2">
    <source>
        <dbReference type="Pfam" id="PF13391"/>
    </source>
</evidence>
<comment type="caution">
    <text evidence="4">The sequence shown here is derived from an EMBL/GenBank/DDBJ whole genome shotgun (WGS) entry which is preliminary data.</text>
</comment>
<accession>A0A830G0R0</accession>
<keyword evidence="5" id="KW-0378">Hydrolase</keyword>
<sequence>MSRWRRVVRRELARYRAQAETDVLTLDAFLDTSRAVFAREFPENDHVDAKVRQVLQQLRERGEVVFVDEQGTYRVVGPESSETAGDADGIEGDTTPRYTAGEYVTTATGRSIPAAFRDGVLNRYDHRCPVSGVDHDALLDVAHVLPWSDYPDHRTDPTNVLPLSRTHHAAFDAGLFTLDADRRLRLDPDFETESDILRRTLHERAGERVDVDVEPSYLTRHNGTLGWW</sequence>
<dbReference type="GO" id="GO:0004519">
    <property type="term" value="F:endonuclease activity"/>
    <property type="evidence" value="ECO:0007669"/>
    <property type="project" value="UniProtKB-KW"/>
</dbReference>
<dbReference type="InterPro" id="IPR036388">
    <property type="entry name" value="WH-like_DNA-bd_sf"/>
</dbReference>
<evidence type="ECO:0000313" key="6">
    <source>
        <dbReference type="Proteomes" id="UP000614609"/>
    </source>
</evidence>
<evidence type="ECO:0000256" key="1">
    <source>
        <dbReference type="SAM" id="MobiDB-lite"/>
    </source>
</evidence>